<organism evidence="2 3">
    <name type="scientific">Arabidopsis thaliana</name>
    <name type="common">Mouse-ear cress</name>
    <dbReference type="NCBI Taxonomy" id="3702"/>
    <lineage>
        <taxon>Eukaryota</taxon>
        <taxon>Viridiplantae</taxon>
        <taxon>Streptophyta</taxon>
        <taxon>Embryophyta</taxon>
        <taxon>Tracheophyta</taxon>
        <taxon>Spermatophyta</taxon>
        <taxon>Magnoliopsida</taxon>
        <taxon>eudicotyledons</taxon>
        <taxon>Gunneridae</taxon>
        <taxon>Pentapetalae</taxon>
        <taxon>rosids</taxon>
        <taxon>malvids</taxon>
        <taxon>Brassicales</taxon>
        <taxon>Brassicaceae</taxon>
        <taxon>Camelineae</taxon>
        <taxon>Arabidopsis</taxon>
    </lineage>
</organism>
<dbReference type="InParanoid" id="A0A1P8AUJ0"/>
<evidence type="ECO:0000313" key="3">
    <source>
        <dbReference type="Proteomes" id="UP000006548"/>
    </source>
</evidence>
<accession>A0A1P8AUJ0</accession>
<dbReference type="ExpressionAtlas" id="A0A1P8AUJ0">
    <property type="expression patterns" value="baseline and differential"/>
</dbReference>
<dbReference type="EMBL" id="CP002684">
    <property type="protein sequence ID" value="ANM60341.1"/>
    <property type="molecule type" value="Genomic_DNA"/>
</dbReference>
<gene>
    <name evidence="1 2" type="ordered locus">At1g03165</name>
</gene>
<name>A0A1P8AUJ0_ARATH</name>
<dbReference type="Araport" id="AT1G03165"/>
<dbReference type="GeneID" id="28716025"/>
<dbReference type="OrthoDB" id="10462692at2759"/>
<dbReference type="AlphaFoldDB" id="A0A1P8AUJ0"/>
<sequence>MYLISQVSLVLIGLGKSKTKKGENTRKHSDWRMRNSDGQGSLEREKIRYRFLLIALLTSKLYYTRF</sequence>
<dbReference type="KEGG" id="ath:AT1G03165"/>
<protein>
    <submittedName>
        <fullName evidence="2">Uncharacterized protein</fullName>
    </submittedName>
</protein>
<keyword evidence="3" id="KW-1185">Reference proteome</keyword>
<dbReference type="RefSeq" id="NP_001322637.1">
    <property type="nucleotide sequence ID" value="NM_001331390.1"/>
</dbReference>
<evidence type="ECO:0000313" key="1">
    <source>
        <dbReference type="Araport" id="AT1G03165"/>
    </source>
</evidence>
<proteinExistence type="predicted"/>
<dbReference type="TAIR" id="AT1G03165"/>
<reference evidence="2 3" key="1">
    <citation type="journal article" date="2000" name="Nature">
        <title>Sequence and analysis of chromosome 1 of the plant Arabidopsis thaliana.</title>
        <authorList>
            <person name="Theologis A."/>
            <person name="Ecker J.R."/>
            <person name="Palm C.J."/>
            <person name="Federspiel N.A."/>
            <person name="Kaul S."/>
            <person name="White O."/>
            <person name="Alonso J."/>
            <person name="Altafi H."/>
            <person name="Araujo R."/>
            <person name="Bowman C.L."/>
            <person name="Brooks S.Y."/>
            <person name="Buehler E."/>
            <person name="Chan A."/>
            <person name="Chao Q."/>
            <person name="Chen H."/>
            <person name="Cheuk R.F."/>
            <person name="Chin C.W."/>
            <person name="Chung M.K."/>
            <person name="Conn L."/>
            <person name="Conway A.B."/>
            <person name="Conway A.R."/>
            <person name="Creasy T.H."/>
            <person name="Dewar K."/>
            <person name="Dunn P."/>
            <person name="Etgu P."/>
            <person name="Feldblyum T.V."/>
            <person name="Feng J."/>
            <person name="Fong B."/>
            <person name="Fujii C.Y."/>
            <person name="Gill J.E."/>
            <person name="Goldsmith A.D."/>
            <person name="Haas B."/>
            <person name="Hansen N.F."/>
            <person name="Hughes B."/>
            <person name="Huizar L."/>
            <person name="Hunter J.L."/>
            <person name="Jenkins J."/>
            <person name="Johnson-Hopson C."/>
            <person name="Khan S."/>
            <person name="Khaykin E."/>
            <person name="Kim C.J."/>
            <person name="Koo H.L."/>
            <person name="Kremenetskaia I."/>
            <person name="Kurtz D.B."/>
            <person name="Kwan A."/>
            <person name="Lam B."/>
            <person name="Langin-Hooper S."/>
            <person name="Lee A."/>
            <person name="Lee J.M."/>
            <person name="Lenz C.A."/>
            <person name="Li J.H."/>
            <person name="Li Y."/>
            <person name="Lin X."/>
            <person name="Liu S.X."/>
            <person name="Liu Z.A."/>
            <person name="Luros J.S."/>
            <person name="Maiti R."/>
            <person name="Marziali A."/>
            <person name="Militscher J."/>
            <person name="Miranda M."/>
            <person name="Nguyen M."/>
            <person name="Nierman W.C."/>
            <person name="Osborne B.I."/>
            <person name="Pai G."/>
            <person name="Peterson J."/>
            <person name="Pham P.K."/>
            <person name="Rizzo M."/>
            <person name="Rooney T."/>
            <person name="Rowley D."/>
            <person name="Sakano H."/>
            <person name="Salzberg S.L."/>
            <person name="Schwartz J.R."/>
            <person name="Shinn P."/>
            <person name="Southwick A.M."/>
            <person name="Sun H."/>
            <person name="Tallon L.J."/>
            <person name="Tambunga G."/>
            <person name="Toriumi M.J."/>
            <person name="Town C.D."/>
            <person name="Utterback T."/>
            <person name="Van Aken S."/>
            <person name="Vaysberg M."/>
            <person name="Vysotskaia V.S."/>
            <person name="Walker M."/>
            <person name="Wu D."/>
            <person name="Yu G."/>
            <person name="Fraser C.M."/>
            <person name="Venter J.C."/>
            <person name="Davis R.W."/>
        </authorList>
    </citation>
    <scope>NUCLEOTIDE SEQUENCE [LARGE SCALE GENOMIC DNA]</scope>
    <source>
        <strain evidence="3">cv. Columbia</strain>
    </source>
</reference>
<dbReference type="Proteomes" id="UP000006548">
    <property type="component" value="Chromosome 1"/>
</dbReference>
<evidence type="ECO:0000313" key="2">
    <source>
        <dbReference type="EMBL" id="ANM60341.1"/>
    </source>
</evidence>
<reference evidence="3" key="2">
    <citation type="journal article" date="2017" name="Plant J.">
        <title>Araport11: a complete reannotation of the Arabidopsis thaliana reference genome.</title>
        <authorList>
            <person name="Cheng C.Y."/>
            <person name="Krishnakumar V."/>
            <person name="Chan A.P."/>
            <person name="Thibaud-Nissen F."/>
            <person name="Schobel S."/>
            <person name="Town C.D."/>
        </authorList>
    </citation>
    <scope>GENOME REANNOTATION</scope>
    <source>
        <strain evidence="3">cv. Columbia</strain>
    </source>
</reference>